<dbReference type="PANTHER" id="PTHR43289:SF6">
    <property type="entry name" value="SERINE_THREONINE-PROTEIN KINASE NEKL-3"/>
    <property type="match status" value="1"/>
</dbReference>
<proteinExistence type="predicted"/>
<reference evidence="9 10" key="1">
    <citation type="submission" date="2021-04" db="EMBL/GenBank/DDBJ databases">
        <authorList>
            <person name="Ivanova A."/>
        </authorList>
    </citation>
    <scope>NUCLEOTIDE SEQUENCE [LARGE SCALE GENOMIC DNA]</scope>
    <source>
        <strain evidence="9 10">G18</strain>
    </source>
</reference>
<sequence length="530" mass="57197">MPAPATVPDFLELVRKGGLVPDKKLDDLLGRHRATGTPQTIDQAAAALVRDAQLTFFQAKQLKLGRYKRFTIGSKYRLLELIGAGGMGAVYLCEHTLMKRLVALKVLPVEKLDDPSNLDRFYREARAVAALDHPNIVRAYDIDQYEKLHFLVMEYVDGASLQEIIARHSAEKKLFDPVRAAHYVAQAAVGMQHAHELGMVHRDIKPGNLLLDRTGVIKVLDMGLARFFNKQQDSVTEKYDDKCVLGTADYLAPEQAVSNIVDVRADIYSLGGTLYFMLTGQTPFPDGTIAAKLVAHQTREPRPVEEFRSDVPAGVLDVLRKMMAKDPADRYQEPMEVAEALAEWAEAPLGPPPEPEMPVLCPLVRELAGPPAPDRSGASPPLARVLFGPGRGVFARSGESSGKMRSRPSNSGATTSAAALSAPSPTAASSPRFKSGADTPINGPISTGRASTSPTAPIPMRQKPGSSIAKKRPAPVHAEPTPTPAHRRIWPLVAVALVIAVLFVAGMVVAYQIGKGAKEPAPPADPARPM</sequence>
<gene>
    <name evidence="9" type="ORF">J8F10_20270</name>
</gene>
<keyword evidence="4 5" id="KW-0067">ATP-binding</keyword>
<dbReference type="SUPFAM" id="SSF56112">
    <property type="entry name" value="Protein kinase-like (PK-like)"/>
    <property type="match status" value="1"/>
</dbReference>
<evidence type="ECO:0000256" key="2">
    <source>
        <dbReference type="ARBA" id="ARBA00022741"/>
    </source>
</evidence>
<feature type="binding site" evidence="5">
    <location>
        <position position="105"/>
    </location>
    <ligand>
        <name>ATP</name>
        <dbReference type="ChEBI" id="CHEBI:30616"/>
    </ligand>
</feature>
<protein>
    <submittedName>
        <fullName evidence="9">Protein kinase</fullName>
    </submittedName>
</protein>
<dbReference type="PANTHER" id="PTHR43289">
    <property type="entry name" value="MITOGEN-ACTIVATED PROTEIN KINASE KINASE KINASE 20-RELATED"/>
    <property type="match status" value="1"/>
</dbReference>
<evidence type="ECO:0000256" key="7">
    <source>
        <dbReference type="SAM" id="Phobius"/>
    </source>
</evidence>
<keyword evidence="2 5" id="KW-0547">Nucleotide-binding</keyword>
<feature type="transmembrane region" description="Helical" evidence="7">
    <location>
        <begin position="489"/>
        <end position="511"/>
    </location>
</feature>
<keyword evidence="7" id="KW-1133">Transmembrane helix</keyword>
<dbReference type="Pfam" id="PF00069">
    <property type="entry name" value="Pkinase"/>
    <property type="match status" value="1"/>
</dbReference>
<evidence type="ECO:0000259" key="8">
    <source>
        <dbReference type="PROSITE" id="PS50011"/>
    </source>
</evidence>
<dbReference type="Gene3D" id="1.10.510.10">
    <property type="entry name" value="Transferase(Phosphotransferase) domain 1"/>
    <property type="match status" value="1"/>
</dbReference>
<feature type="compositionally biased region" description="Polar residues" evidence="6">
    <location>
        <begin position="444"/>
        <end position="455"/>
    </location>
</feature>
<dbReference type="InterPro" id="IPR000719">
    <property type="entry name" value="Prot_kinase_dom"/>
</dbReference>
<keyword evidence="1" id="KW-0808">Transferase</keyword>
<dbReference type="GO" id="GO:0016301">
    <property type="term" value="F:kinase activity"/>
    <property type="evidence" value="ECO:0007669"/>
    <property type="project" value="UniProtKB-KW"/>
</dbReference>
<feature type="domain" description="Protein kinase" evidence="8">
    <location>
        <begin position="76"/>
        <end position="345"/>
    </location>
</feature>
<dbReference type="Gene3D" id="3.30.200.20">
    <property type="entry name" value="Phosphorylase Kinase, domain 1"/>
    <property type="match status" value="1"/>
</dbReference>
<keyword evidence="3 9" id="KW-0418">Kinase</keyword>
<dbReference type="RefSeq" id="WP_210656795.1">
    <property type="nucleotide sequence ID" value="NZ_JAGKQQ010000001.1"/>
</dbReference>
<dbReference type="PROSITE" id="PS50011">
    <property type="entry name" value="PROTEIN_KINASE_DOM"/>
    <property type="match status" value="1"/>
</dbReference>
<dbReference type="EMBL" id="JAGKQQ010000001">
    <property type="protein sequence ID" value="MBP3957591.1"/>
    <property type="molecule type" value="Genomic_DNA"/>
</dbReference>
<dbReference type="CDD" id="cd14014">
    <property type="entry name" value="STKc_PknB_like"/>
    <property type="match status" value="1"/>
</dbReference>
<name>A0ABS5BV53_9BACT</name>
<dbReference type="PROSITE" id="PS00107">
    <property type="entry name" value="PROTEIN_KINASE_ATP"/>
    <property type="match status" value="1"/>
</dbReference>
<evidence type="ECO:0000256" key="4">
    <source>
        <dbReference type="ARBA" id="ARBA00022840"/>
    </source>
</evidence>
<keyword evidence="10" id="KW-1185">Reference proteome</keyword>
<dbReference type="Proteomes" id="UP000676565">
    <property type="component" value="Unassembled WGS sequence"/>
</dbReference>
<accession>A0ABS5BV53</accession>
<dbReference type="SMART" id="SM00220">
    <property type="entry name" value="S_TKc"/>
    <property type="match status" value="1"/>
</dbReference>
<evidence type="ECO:0000313" key="9">
    <source>
        <dbReference type="EMBL" id="MBP3957591.1"/>
    </source>
</evidence>
<dbReference type="InterPro" id="IPR011009">
    <property type="entry name" value="Kinase-like_dom_sf"/>
</dbReference>
<keyword evidence="7" id="KW-0812">Transmembrane</keyword>
<evidence type="ECO:0000256" key="3">
    <source>
        <dbReference type="ARBA" id="ARBA00022777"/>
    </source>
</evidence>
<organism evidence="9 10">
    <name type="scientific">Gemmata palustris</name>
    <dbReference type="NCBI Taxonomy" id="2822762"/>
    <lineage>
        <taxon>Bacteria</taxon>
        <taxon>Pseudomonadati</taxon>
        <taxon>Planctomycetota</taxon>
        <taxon>Planctomycetia</taxon>
        <taxon>Gemmatales</taxon>
        <taxon>Gemmataceae</taxon>
        <taxon>Gemmata</taxon>
    </lineage>
</organism>
<feature type="compositionally biased region" description="Low complexity" evidence="6">
    <location>
        <begin position="408"/>
        <end position="431"/>
    </location>
</feature>
<evidence type="ECO:0000313" key="10">
    <source>
        <dbReference type="Proteomes" id="UP000676565"/>
    </source>
</evidence>
<keyword evidence="7" id="KW-0472">Membrane</keyword>
<evidence type="ECO:0000256" key="6">
    <source>
        <dbReference type="SAM" id="MobiDB-lite"/>
    </source>
</evidence>
<dbReference type="InterPro" id="IPR017441">
    <property type="entry name" value="Protein_kinase_ATP_BS"/>
</dbReference>
<dbReference type="InterPro" id="IPR008271">
    <property type="entry name" value="Ser/Thr_kinase_AS"/>
</dbReference>
<evidence type="ECO:0000256" key="1">
    <source>
        <dbReference type="ARBA" id="ARBA00022679"/>
    </source>
</evidence>
<feature type="region of interest" description="Disordered" evidence="6">
    <location>
        <begin position="394"/>
        <end position="484"/>
    </location>
</feature>
<comment type="caution">
    <text evidence="9">The sequence shown here is derived from an EMBL/GenBank/DDBJ whole genome shotgun (WGS) entry which is preliminary data.</text>
</comment>
<evidence type="ECO:0000256" key="5">
    <source>
        <dbReference type="PROSITE-ProRule" id="PRU10141"/>
    </source>
</evidence>
<dbReference type="PROSITE" id="PS00108">
    <property type="entry name" value="PROTEIN_KINASE_ST"/>
    <property type="match status" value="1"/>
</dbReference>